<evidence type="ECO:0000256" key="6">
    <source>
        <dbReference type="ARBA" id="ARBA00029466"/>
    </source>
</evidence>
<evidence type="ECO:0000256" key="5">
    <source>
        <dbReference type="ARBA" id="ARBA00023204"/>
    </source>
</evidence>
<organism evidence="9">
    <name type="scientific">Bifidobacterium fermentum</name>
    <dbReference type="NCBI Taxonomy" id="3059035"/>
    <lineage>
        <taxon>Bacteria</taxon>
        <taxon>Bacillati</taxon>
        <taxon>Actinomycetota</taxon>
        <taxon>Actinomycetes</taxon>
        <taxon>Bifidobacteriales</taxon>
        <taxon>Bifidobacteriaceae</taxon>
        <taxon>Bifidobacterium</taxon>
    </lineage>
</organism>
<dbReference type="EMBL" id="CP129682">
    <property type="protein sequence ID" value="XDS49270.1"/>
    <property type="molecule type" value="Genomic_DNA"/>
</dbReference>
<dbReference type="AlphaFoldDB" id="A0AB39UJF1"/>
<evidence type="ECO:0000256" key="2">
    <source>
        <dbReference type="ARBA" id="ARBA00022759"/>
    </source>
</evidence>
<evidence type="ECO:0000256" key="7">
    <source>
        <dbReference type="SAM" id="MobiDB-lite"/>
    </source>
</evidence>
<keyword evidence="5" id="KW-0234">DNA repair</keyword>
<protein>
    <submittedName>
        <fullName evidence="9">Very short patch repair endonuclease</fullName>
    </submittedName>
</protein>
<evidence type="ECO:0000313" key="10">
    <source>
        <dbReference type="EMBL" id="XDS50492.1"/>
    </source>
</evidence>
<dbReference type="GO" id="GO:0004519">
    <property type="term" value="F:endonuclease activity"/>
    <property type="evidence" value="ECO:0007669"/>
    <property type="project" value="UniProtKB-KW"/>
</dbReference>
<dbReference type="Gene3D" id="3.40.960.10">
    <property type="entry name" value="VSR Endonuclease"/>
    <property type="match status" value="1"/>
</dbReference>
<evidence type="ECO:0000256" key="1">
    <source>
        <dbReference type="ARBA" id="ARBA00022722"/>
    </source>
</evidence>
<dbReference type="EMBL" id="CP129675">
    <property type="protein sequence ID" value="XDS45948.1"/>
    <property type="molecule type" value="Genomic_DNA"/>
</dbReference>
<dbReference type="KEGG" id="bfk:QN062_08930"/>
<dbReference type="SUPFAM" id="SSF52980">
    <property type="entry name" value="Restriction endonuclease-like"/>
    <property type="match status" value="1"/>
</dbReference>
<reference evidence="9" key="1">
    <citation type="submission" date="2023-07" db="EMBL/GenBank/DDBJ databases">
        <title>Bifidobacterium aquikefiriaerophilum sp. nov. and Bifidobacterium eccum sp. nov., isolated from water kefir.</title>
        <authorList>
            <person name="Breselge S."/>
            <person name="Bellassi P."/>
            <person name="Barcenilla C."/>
            <person name="Alvarez-Ordonez A."/>
            <person name="Morelli L."/>
            <person name="Cotter P.D."/>
        </authorList>
    </citation>
    <scope>NUCLEOTIDE SEQUENCE</scope>
    <source>
        <strain evidence="10">WK012_4_13</strain>
        <strain evidence="9">WK013_4_14</strain>
        <strain evidence="8">WK048_4_13</strain>
    </source>
</reference>
<evidence type="ECO:0000256" key="4">
    <source>
        <dbReference type="ARBA" id="ARBA00022801"/>
    </source>
</evidence>
<sequence length="192" mass="22228">MTNKDSTESQGKFPRGSRSYIMSRIRGRDTKPEILVRRYLFSRGLRFRKNDPRYPGKPDVILPKYHVAIFVNGCFWHRHEGCRHATVPKTNVEFWTAKFLRNRARDAREEEELTTLGWHVIVVWECELTKSERAERLSRLYEEVTGESGTESDGESAPSPVGQAPFTIEHRSTLSKRLGDFSSSESLQTSHR</sequence>
<evidence type="ECO:0000313" key="8">
    <source>
        <dbReference type="EMBL" id="XDS45948.1"/>
    </source>
</evidence>
<dbReference type="EMBL" id="CP129683">
    <property type="protein sequence ID" value="XDS50492.1"/>
    <property type="molecule type" value="Genomic_DNA"/>
</dbReference>
<dbReference type="InterPro" id="IPR011335">
    <property type="entry name" value="Restrct_endonuc-II-like"/>
</dbReference>
<evidence type="ECO:0000313" key="9">
    <source>
        <dbReference type="EMBL" id="XDS49270.1"/>
    </source>
</evidence>
<dbReference type="NCBIfam" id="TIGR00632">
    <property type="entry name" value="vsr"/>
    <property type="match status" value="1"/>
</dbReference>
<dbReference type="InterPro" id="IPR004603">
    <property type="entry name" value="DNA_mismatch_endonuc_vsr"/>
</dbReference>
<keyword evidence="1" id="KW-0540">Nuclease</keyword>
<keyword evidence="4" id="KW-0378">Hydrolase</keyword>
<name>A0AB39UJF1_9BIFI</name>
<gene>
    <name evidence="10" type="ORF">QN062_08930</name>
    <name evidence="9" type="ORF">QN216_03125</name>
    <name evidence="8" type="ORF">QN217_07320</name>
</gene>
<dbReference type="GO" id="GO:0006298">
    <property type="term" value="P:mismatch repair"/>
    <property type="evidence" value="ECO:0007669"/>
    <property type="project" value="InterPro"/>
</dbReference>
<proteinExistence type="inferred from homology"/>
<comment type="similarity">
    <text evidence="6">Belongs to the Vsr family.</text>
</comment>
<accession>A0AB39UJF1</accession>
<dbReference type="CDD" id="cd00221">
    <property type="entry name" value="Vsr"/>
    <property type="match status" value="1"/>
</dbReference>
<feature type="region of interest" description="Disordered" evidence="7">
    <location>
        <begin position="144"/>
        <end position="168"/>
    </location>
</feature>
<keyword evidence="3" id="KW-0227">DNA damage</keyword>
<dbReference type="Pfam" id="PF03852">
    <property type="entry name" value="Vsr"/>
    <property type="match status" value="1"/>
</dbReference>
<evidence type="ECO:0000256" key="3">
    <source>
        <dbReference type="ARBA" id="ARBA00022763"/>
    </source>
</evidence>
<keyword evidence="2 9" id="KW-0255">Endonuclease</keyword>
<dbReference type="GO" id="GO:0016787">
    <property type="term" value="F:hydrolase activity"/>
    <property type="evidence" value="ECO:0007669"/>
    <property type="project" value="UniProtKB-KW"/>
</dbReference>